<evidence type="ECO:0000313" key="8">
    <source>
        <dbReference type="Proteomes" id="UP000294933"/>
    </source>
</evidence>
<evidence type="ECO:0000256" key="3">
    <source>
        <dbReference type="ARBA" id="ARBA00022741"/>
    </source>
</evidence>
<dbReference type="Pfam" id="PF00005">
    <property type="entry name" value="ABC_tran"/>
    <property type="match status" value="2"/>
</dbReference>
<evidence type="ECO:0000313" key="7">
    <source>
        <dbReference type="EMBL" id="TDL22910.1"/>
    </source>
</evidence>
<gene>
    <name evidence="7" type="ORF">BD410DRAFT_747469</name>
</gene>
<feature type="domain" description="ABC transporter" evidence="6">
    <location>
        <begin position="35"/>
        <end position="286"/>
    </location>
</feature>
<dbReference type="InterPro" id="IPR017871">
    <property type="entry name" value="ABC_transporter-like_CS"/>
</dbReference>
<dbReference type="PANTHER" id="PTHR43117">
    <property type="entry name" value="OSMOPROTECTANT IMPORT ATP-BINDING PROTEIN OSMV"/>
    <property type="match status" value="1"/>
</dbReference>
<dbReference type="STRING" id="50990.A0A4Y7Q7U6"/>
<accession>A0A4Y7Q7U6</accession>
<dbReference type="InterPro" id="IPR027417">
    <property type="entry name" value="P-loop_NTPase"/>
</dbReference>
<keyword evidence="4" id="KW-0067">ATP-binding</keyword>
<evidence type="ECO:0000256" key="4">
    <source>
        <dbReference type="ARBA" id="ARBA00022840"/>
    </source>
</evidence>
<dbReference type="Proteomes" id="UP000294933">
    <property type="component" value="Unassembled WGS sequence"/>
</dbReference>
<keyword evidence="7" id="KW-0378">Hydrolase</keyword>
<dbReference type="PROSITE" id="PS50893">
    <property type="entry name" value="ABC_TRANSPORTER_2"/>
    <property type="match status" value="2"/>
</dbReference>
<dbReference type="VEuPathDB" id="FungiDB:BD410DRAFT_747469"/>
<dbReference type="PANTHER" id="PTHR43117:SF4">
    <property type="entry name" value="OSMOPROTECTANT IMPORT ATP-BINDING PROTEIN OSMV"/>
    <property type="match status" value="1"/>
</dbReference>
<reference evidence="7 8" key="1">
    <citation type="submission" date="2018-06" db="EMBL/GenBank/DDBJ databases">
        <title>A transcriptomic atlas of mushroom development highlights an independent origin of complex multicellularity.</title>
        <authorList>
            <consortium name="DOE Joint Genome Institute"/>
            <person name="Krizsan K."/>
            <person name="Almasi E."/>
            <person name="Merenyi Z."/>
            <person name="Sahu N."/>
            <person name="Viragh M."/>
            <person name="Koszo T."/>
            <person name="Mondo S."/>
            <person name="Kiss B."/>
            <person name="Balint B."/>
            <person name="Kues U."/>
            <person name="Barry K."/>
            <person name="Hegedus J.C."/>
            <person name="Henrissat B."/>
            <person name="Johnson J."/>
            <person name="Lipzen A."/>
            <person name="Ohm R."/>
            <person name="Nagy I."/>
            <person name="Pangilinan J."/>
            <person name="Yan J."/>
            <person name="Xiong Y."/>
            <person name="Grigoriev I.V."/>
            <person name="Hibbett D.S."/>
            <person name="Nagy L.G."/>
        </authorList>
    </citation>
    <scope>NUCLEOTIDE SEQUENCE [LARGE SCALE GENOMIC DNA]</scope>
    <source>
        <strain evidence="7 8">SZMC22713</strain>
    </source>
</reference>
<organism evidence="7 8">
    <name type="scientific">Rickenella mellea</name>
    <dbReference type="NCBI Taxonomy" id="50990"/>
    <lineage>
        <taxon>Eukaryota</taxon>
        <taxon>Fungi</taxon>
        <taxon>Dikarya</taxon>
        <taxon>Basidiomycota</taxon>
        <taxon>Agaricomycotina</taxon>
        <taxon>Agaricomycetes</taxon>
        <taxon>Hymenochaetales</taxon>
        <taxon>Rickenellaceae</taxon>
        <taxon>Rickenella</taxon>
    </lineage>
</organism>
<protein>
    <submittedName>
        <fullName evidence="7">P-loop containing nucleoside triphosphate hydrolase protein</fullName>
    </submittedName>
</protein>
<keyword evidence="3" id="KW-0547">Nucleotide-binding</keyword>
<evidence type="ECO:0000256" key="5">
    <source>
        <dbReference type="SAM" id="MobiDB-lite"/>
    </source>
</evidence>
<keyword evidence="8" id="KW-1185">Reference proteome</keyword>
<dbReference type="Gene3D" id="3.40.50.300">
    <property type="entry name" value="P-loop containing nucleotide triphosphate hydrolases"/>
    <property type="match status" value="2"/>
</dbReference>
<dbReference type="GO" id="GO:0016887">
    <property type="term" value="F:ATP hydrolysis activity"/>
    <property type="evidence" value="ECO:0007669"/>
    <property type="project" value="InterPro"/>
</dbReference>
<evidence type="ECO:0000256" key="2">
    <source>
        <dbReference type="ARBA" id="ARBA00022448"/>
    </source>
</evidence>
<feature type="domain" description="ABC transporter" evidence="6">
    <location>
        <begin position="301"/>
        <end position="539"/>
    </location>
</feature>
<dbReference type="OrthoDB" id="10255969at2759"/>
<dbReference type="SUPFAM" id="SSF52540">
    <property type="entry name" value="P-loop containing nucleoside triphosphate hydrolases"/>
    <property type="match status" value="2"/>
</dbReference>
<dbReference type="EMBL" id="ML170172">
    <property type="protein sequence ID" value="TDL22910.1"/>
    <property type="molecule type" value="Genomic_DNA"/>
</dbReference>
<dbReference type="InterPro" id="IPR003593">
    <property type="entry name" value="AAA+_ATPase"/>
</dbReference>
<feature type="region of interest" description="Disordered" evidence="5">
    <location>
        <begin position="265"/>
        <end position="299"/>
    </location>
</feature>
<dbReference type="GO" id="GO:0005524">
    <property type="term" value="F:ATP binding"/>
    <property type="evidence" value="ECO:0007669"/>
    <property type="project" value="UniProtKB-KW"/>
</dbReference>
<evidence type="ECO:0000256" key="1">
    <source>
        <dbReference type="ARBA" id="ARBA00005417"/>
    </source>
</evidence>
<dbReference type="CDD" id="cd00267">
    <property type="entry name" value="ABC_ATPase"/>
    <property type="match status" value="1"/>
</dbReference>
<sequence length="540" mass="61253">MLVLRKMWHREDLFRRRLNFHWRYYNQSQQCVLHLPKATVYRFGESNKATPVFRDLDWKISEGESWAIVGGPGTEKRTLLETLLGHTRISPPPIRGLYPFLSNFNPPKDPLDCVALVSFAARRSAGSGEFYDYTARYGAVRDDDCITLRQSIFSDEVHGSTAQTEFDILTKRLDLTRLLDLPLVALSNGQTRRARIVKELLKKPEILLLDEPLTGLDIHFRPKLIRLLGEIHASKQPRIIMALRPQDPLPDWITHVATVNGSEVHTTPRSEAALHNHSRSQRTSEMSLKSEPNVSKGKPLVDAKNLNVRYQDRHVLKNIDWTIHEGDKWHLQGANGSGKTTLLAMITGDHPQSYIQPHLMLFGSHRRGQPTSSLQRMIGFTSPEVFNAFPRRLGPSALTVRDAIATGFESTFSYRPRCAEIDARIDEILRQLGPDQWGGDPTAFDQRPFALLSPGEQSMVLLLRALVGRHPLLILDEVFAGMDSRMIEVAKAYLRDGLDAKQAVIFVTHWLEEVPWDSHLTKFLRLDDGFATHLPPSSSQ</sequence>
<dbReference type="PROSITE" id="PS00211">
    <property type="entry name" value="ABC_TRANSPORTER_1"/>
    <property type="match status" value="1"/>
</dbReference>
<feature type="compositionally biased region" description="Polar residues" evidence="5">
    <location>
        <begin position="281"/>
        <end position="293"/>
    </location>
</feature>
<dbReference type="SMART" id="SM00382">
    <property type="entry name" value="AAA"/>
    <property type="match status" value="2"/>
</dbReference>
<dbReference type="InterPro" id="IPR003439">
    <property type="entry name" value="ABC_transporter-like_ATP-bd"/>
</dbReference>
<evidence type="ECO:0000259" key="6">
    <source>
        <dbReference type="PROSITE" id="PS50893"/>
    </source>
</evidence>
<keyword evidence="2" id="KW-0813">Transport</keyword>
<dbReference type="AlphaFoldDB" id="A0A4Y7Q7U6"/>
<name>A0A4Y7Q7U6_9AGAM</name>
<comment type="similarity">
    <text evidence="1">Belongs to the ABC transporter superfamily.</text>
</comment>
<proteinExistence type="inferred from homology"/>